<accession>A0A2H1WUQ9</accession>
<name>A0A2H1WUQ9_SPOFR</name>
<keyword evidence="1" id="KW-0472">Membrane</keyword>
<feature type="transmembrane region" description="Helical" evidence="1">
    <location>
        <begin position="72"/>
        <end position="99"/>
    </location>
</feature>
<keyword evidence="1" id="KW-1133">Transmembrane helix</keyword>
<dbReference type="EMBL" id="ODYU01011208">
    <property type="protein sequence ID" value="SOQ56798.1"/>
    <property type="molecule type" value="Genomic_DNA"/>
</dbReference>
<reference evidence="3" key="1">
    <citation type="submission" date="2016-07" db="EMBL/GenBank/DDBJ databases">
        <authorList>
            <person name="Bretaudeau A."/>
        </authorList>
    </citation>
    <scope>NUCLEOTIDE SEQUENCE</scope>
    <source>
        <strain evidence="3">Rice</strain>
        <tissue evidence="3">Whole body</tissue>
    </source>
</reference>
<evidence type="ECO:0000313" key="3">
    <source>
        <dbReference type="EMBL" id="SOQ56798.1"/>
    </source>
</evidence>
<keyword evidence="1" id="KW-0812">Transmembrane</keyword>
<feature type="signal peptide" evidence="2">
    <location>
        <begin position="1"/>
        <end position="24"/>
    </location>
</feature>
<keyword evidence="2" id="KW-0732">Signal</keyword>
<dbReference type="AlphaFoldDB" id="A0A2H1WUQ9"/>
<sequence length="115" mass="12405">MISLFVRASLALLVFNALLTPADALRHRESNYGTYDRGYNGYSGDNGYPKTVVGTSSGPTQPPPRRGLGISAWGIVFLVVALILAGMGLYYFSICYGICSPTTKKYDKMGMPTLA</sequence>
<evidence type="ECO:0000256" key="2">
    <source>
        <dbReference type="SAM" id="SignalP"/>
    </source>
</evidence>
<proteinExistence type="predicted"/>
<gene>
    <name evidence="3" type="ORF">SFRICE_022495</name>
</gene>
<organism evidence="3">
    <name type="scientific">Spodoptera frugiperda</name>
    <name type="common">Fall armyworm</name>
    <dbReference type="NCBI Taxonomy" id="7108"/>
    <lineage>
        <taxon>Eukaryota</taxon>
        <taxon>Metazoa</taxon>
        <taxon>Ecdysozoa</taxon>
        <taxon>Arthropoda</taxon>
        <taxon>Hexapoda</taxon>
        <taxon>Insecta</taxon>
        <taxon>Pterygota</taxon>
        <taxon>Neoptera</taxon>
        <taxon>Endopterygota</taxon>
        <taxon>Lepidoptera</taxon>
        <taxon>Glossata</taxon>
        <taxon>Ditrysia</taxon>
        <taxon>Noctuoidea</taxon>
        <taxon>Noctuidae</taxon>
        <taxon>Amphipyrinae</taxon>
        <taxon>Spodoptera</taxon>
    </lineage>
</organism>
<feature type="chain" id="PRO_5013857072" evidence="2">
    <location>
        <begin position="25"/>
        <end position="115"/>
    </location>
</feature>
<protein>
    <submittedName>
        <fullName evidence="3">SFRICE_022495</fullName>
    </submittedName>
</protein>
<evidence type="ECO:0000256" key="1">
    <source>
        <dbReference type="SAM" id="Phobius"/>
    </source>
</evidence>